<dbReference type="RefSeq" id="WP_090223198.1">
    <property type="nucleotide sequence ID" value="NZ_CP026721.1"/>
</dbReference>
<proteinExistence type="predicted"/>
<dbReference type="EMBL" id="CP026721">
    <property type="protein sequence ID" value="QAV33651.1"/>
    <property type="molecule type" value="Genomic_DNA"/>
</dbReference>
<evidence type="ECO:0000313" key="1">
    <source>
        <dbReference type="EMBL" id="QAV33651.1"/>
    </source>
</evidence>
<evidence type="ECO:0000313" key="2">
    <source>
        <dbReference type="Proteomes" id="UP000288947"/>
    </source>
</evidence>
<organism evidence="1 2">
    <name type="scientific">Fervidobacterium changbaicum</name>
    <dbReference type="NCBI Taxonomy" id="310769"/>
    <lineage>
        <taxon>Bacteria</taxon>
        <taxon>Thermotogati</taxon>
        <taxon>Thermotogota</taxon>
        <taxon>Thermotogae</taxon>
        <taxon>Thermotogales</taxon>
        <taxon>Fervidobacteriaceae</taxon>
        <taxon>Fervidobacterium</taxon>
    </lineage>
</organism>
<keyword evidence="2" id="KW-1185">Reference proteome</keyword>
<name>A0ABX5QT07_9BACT</name>
<accession>A0ABX5QT07</accession>
<protein>
    <submittedName>
        <fullName evidence="1">Uncharacterized protein</fullName>
    </submittedName>
</protein>
<dbReference type="Proteomes" id="UP000288947">
    <property type="component" value="Chromosome"/>
</dbReference>
<sequence length="118" mass="13909">MFSTEATEKYNISFNFALKHAGSYTFRVEAKRADGSRVFTSETEQGVYYDQQNIVRISAFLVNGKLRVNIRTEDEIWEKYNVTFDSLKVFSTYLLHFWENLTKESTKVTIEPELYPRI</sequence>
<gene>
    <name evidence="1" type="ORF">CBS1_07920</name>
</gene>
<reference evidence="1 2" key="1">
    <citation type="submission" date="2018-01" db="EMBL/GenBank/DDBJ databases">
        <title>The whole genome sequencing and assembly of Fervidobacterium changbaicum CBS-1 strain.</title>
        <authorList>
            <person name="Kim J.-Y."/>
            <person name="Park M.-K."/>
            <person name="Yi H."/>
            <person name="Bahn Y.-S."/>
            <person name="Kim J.F."/>
            <person name="Lee D.-W."/>
        </authorList>
    </citation>
    <scope>NUCLEOTIDE SEQUENCE [LARGE SCALE GENOMIC DNA]</scope>
    <source>
        <strain evidence="1 2">CBS-1</strain>
    </source>
</reference>